<dbReference type="GO" id="GO:0015631">
    <property type="term" value="F:tubulin binding"/>
    <property type="evidence" value="ECO:0007669"/>
    <property type="project" value="InterPro"/>
</dbReference>
<dbReference type="OrthoDB" id="9378527at2759"/>
<dbReference type="InterPro" id="IPR001084">
    <property type="entry name" value="MAP_tubulin-bd_rpt"/>
</dbReference>
<accession>A0A0L8G8F3</accession>
<dbReference type="AlphaFoldDB" id="A0A0L8G8F3"/>
<keyword evidence="1" id="KW-0206">Cytoskeleton</keyword>
<reference evidence="2" key="1">
    <citation type="submission" date="2015-07" db="EMBL/GenBank/DDBJ databases">
        <title>MeaNS - Measles Nucleotide Surveillance Program.</title>
        <authorList>
            <person name="Tran T."/>
            <person name="Druce J."/>
        </authorList>
    </citation>
    <scope>NUCLEOTIDE SEQUENCE</scope>
    <source>
        <strain evidence="2">UCB-OBI-ISO-001</strain>
        <tissue evidence="2">Gonad</tissue>
    </source>
</reference>
<protein>
    <recommendedName>
        <fullName evidence="1">Microtubule-associated protein</fullName>
    </recommendedName>
</protein>
<dbReference type="Pfam" id="PF00418">
    <property type="entry name" value="Tubulin-binding"/>
    <property type="match status" value="1"/>
</dbReference>
<proteinExistence type="predicted"/>
<dbReference type="PROSITE" id="PS00229">
    <property type="entry name" value="TAU_MAP_1"/>
    <property type="match status" value="1"/>
</dbReference>
<gene>
    <name evidence="2" type="ORF">OCBIM_22038328mg</name>
</gene>
<organism evidence="2">
    <name type="scientific">Octopus bimaculoides</name>
    <name type="common">California two-spotted octopus</name>
    <dbReference type="NCBI Taxonomy" id="37653"/>
    <lineage>
        <taxon>Eukaryota</taxon>
        <taxon>Metazoa</taxon>
        <taxon>Spiralia</taxon>
        <taxon>Lophotrochozoa</taxon>
        <taxon>Mollusca</taxon>
        <taxon>Cephalopoda</taxon>
        <taxon>Coleoidea</taxon>
        <taxon>Octopodiformes</taxon>
        <taxon>Octopoda</taxon>
        <taxon>Incirrata</taxon>
        <taxon>Octopodidae</taxon>
        <taxon>Octopus</taxon>
    </lineage>
</organism>
<name>A0A0L8G8F3_OCTBM</name>
<evidence type="ECO:0000313" key="2">
    <source>
        <dbReference type="EMBL" id="KOF73148.1"/>
    </source>
</evidence>
<dbReference type="PROSITE" id="PS51491">
    <property type="entry name" value="TAU_MAP_2"/>
    <property type="match status" value="1"/>
</dbReference>
<dbReference type="EMBL" id="KQ423283">
    <property type="protein sequence ID" value="KOF73148.1"/>
    <property type="molecule type" value="Genomic_DNA"/>
</dbReference>
<comment type="subcellular location">
    <subcellularLocation>
        <location evidence="1">Cytoplasm</location>
        <location evidence="1">Cytoskeleton</location>
    </subcellularLocation>
</comment>
<evidence type="ECO:0000256" key="1">
    <source>
        <dbReference type="RuleBase" id="RU000686"/>
    </source>
</evidence>
<keyword evidence="1" id="KW-0963">Cytoplasm</keyword>
<sequence length="97" mass="10343">MYIEDQKLEWKAGSKVGSKDNLKHVPGGGEIKISSQNVLGKEVESNVGCISDEDHQAVGGIASSPPPPSSSLPQVENQVLKFKENAEPRTNTGINKS</sequence>
<dbReference type="GO" id="GO:0005874">
    <property type="term" value="C:microtubule"/>
    <property type="evidence" value="ECO:0007669"/>
    <property type="project" value="UniProtKB-KW"/>
</dbReference>
<keyword evidence="1" id="KW-0493">Microtubule</keyword>